<evidence type="ECO:0000256" key="5">
    <source>
        <dbReference type="ARBA" id="ARBA00022723"/>
    </source>
</evidence>
<comment type="caution">
    <text evidence="11">The sequence shown here is derived from an EMBL/GenBank/DDBJ whole genome shotgun (WGS) entry which is preliminary data.</text>
</comment>
<evidence type="ECO:0000256" key="8">
    <source>
        <dbReference type="RuleBase" id="RU003953"/>
    </source>
</evidence>
<keyword evidence="7" id="KW-0460">Magnesium</keyword>
<comment type="cofactor">
    <cofactor evidence="1">
        <name>Mg(2+)</name>
        <dbReference type="ChEBI" id="CHEBI:18420"/>
    </cofactor>
</comment>
<comment type="similarity">
    <text evidence="8">Belongs to the tRNA nucleotidyltransferase/poly(A) polymerase family.</text>
</comment>
<dbReference type="SUPFAM" id="SSF81891">
    <property type="entry name" value="Poly A polymerase C-terminal region-like"/>
    <property type="match status" value="1"/>
</dbReference>
<keyword evidence="2 8" id="KW-0808">Transferase</keyword>
<dbReference type="Proteomes" id="UP001597213">
    <property type="component" value="Unassembled WGS sequence"/>
</dbReference>
<organism evidence="11 12">
    <name type="scientific">Paracoccus pacificus</name>
    <dbReference type="NCBI Taxonomy" id="1463598"/>
    <lineage>
        <taxon>Bacteria</taxon>
        <taxon>Pseudomonadati</taxon>
        <taxon>Pseudomonadota</taxon>
        <taxon>Alphaproteobacteria</taxon>
        <taxon>Rhodobacterales</taxon>
        <taxon>Paracoccaceae</taxon>
        <taxon>Paracoccus</taxon>
    </lineage>
</organism>
<dbReference type="EMBL" id="JBHUEN010000043">
    <property type="protein sequence ID" value="MFD1882702.1"/>
    <property type="molecule type" value="Genomic_DNA"/>
</dbReference>
<sequence length="398" mass="42158">MRIDGGFQDDAGLAQVADMLRKGGHQALIVGGAVRNRLLGLPASDLDLATDAPPDRVIGLARTAGLKPVPTGIDHGTVTVIADGCPYEITTFRRDVDTDGRHAVVAFSDRIEDDARRRDFTMNAIYATPEGEVIDPVGGLPDLQNRHLRFVGDPATRIAEDYLRILRYFRFLAWYTDPRQPPDPAALRACAQGAPGLSRISRERIGAEMRKLLSAPDPSAAIGLAAEAGVLQEILPGADPAALPPLVALEHGLAPDWLRRLVALGGKDPTDALRLSRAESRRWHDLSRAVTAGWPAAVAGYRLGDGQGESAVLIAAARHGVDLPPGWRGQVARGAAAAPLPLTGADLSDHLSGPALGRGLRAAEKLWIASDFSADRDALIAAATRPRKAEPGENGGMP</sequence>
<dbReference type="PANTHER" id="PTHR46173:SF1">
    <property type="entry name" value="CCA TRNA NUCLEOTIDYLTRANSFERASE 1, MITOCHONDRIAL"/>
    <property type="match status" value="1"/>
</dbReference>
<gene>
    <name evidence="11" type="ORF">ACFSCT_13340</name>
</gene>
<accession>A0ABW4R8Y8</accession>
<evidence type="ECO:0000313" key="12">
    <source>
        <dbReference type="Proteomes" id="UP001597213"/>
    </source>
</evidence>
<evidence type="ECO:0000313" key="11">
    <source>
        <dbReference type="EMBL" id="MFD1882702.1"/>
    </source>
</evidence>
<name>A0ABW4R8Y8_9RHOB</name>
<dbReference type="InterPro" id="IPR032828">
    <property type="entry name" value="PolyA_RNA-bd"/>
</dbReference>
<evidence type="ECO:0000256" key="6">
    <source>
        <dbReference type="ARBA" id="ARBA00022741"/>
    </source>
</evidence>
<keyword evidence="8" id="KW-0694">RNA-binding</keyword>
<reference evidence="12" key="1">
    <citation type="journal article" date="2019" name="Int. J. Syst. Evol. Microbiol.">
        <title>The Global Catalogue of Microorganisms (GCM) 10K type strain sequencing project: providing services to taxonomists for standard genome sequencing and annotation.</title>
        <authorList>
            <consortium name="The Broad Institute Genomics Platform"/>
            <consortium name="The Broad Institute Genome Sequencing Center for Infectious Disease"/>
            <person name="Wu L."/>
            <person name="Ma J."/>
        </authorList>
    </citation>
    <scope>NUCLEOTIDE SEQUENCE [LARGE SCALE GENOMIC DNA]</scope>
    <source>
        <strain evidence="12">CCUG 56029</strain>
    </source>
</reference>
<evidence type="ECO:0000259" key="9">
    <source>
        <dbReference type="Pfam" id="PF01743"/>
    </source>
</evidence>
<keyword evidence="3" id="KW-0819">tRNA processing</keyword>
<evidence type="ECO:0000256" key="3">
    <source>
        <dbReference type="ARBA" id="ARBA00022694"/>
    </source>
</evidence>
<feature type="domain" description="tRNA nucleotidyltransferase/poly(A) polymerase RNA and SrmB- binding" evidence="10">
    <location>
        <begin position="183"/>
        <end position="240"/>
    </location>
</feature>
<keyword evidence="12" id="KW-1185">Reference proteome</keyword>
<dbReference type="PANTHER" id="PTHR46173">
    <property type="entry name" value="CCA TRNA NUCLEOTIDYLTRANSFERASE 1, MITOCHONDRIAL"/>
    <property type="match status" value="1"/>
</dbReference>
<evidence type="ECO:0000256" key="7">
    <source>
        <dbReference type="ARBA" id="ARBA00022842"/>
    </source>
</evidence>
<keyword evidence="6" id="KW-0547">Nucleotide-binding</keyword>
<dbReference type="InterPro" id="IPR043519">
    <property type="entry name" value="NT_sf"/>
</dbReference>
<dbReference type="InterPro" id="IPR002646">
    <property type="entry name" value="PolA_pol_head_dom"/>
</dbReference>
<keyword evidence="5" id="KW-0479">Metal-binding</keyword>
<dbReference type="Gene3D" id="1.10.3090.10">
    <property type="entry name" value="cca-adding enzyme, domain 2"/>
    <property type="match status" value="1"/>
</dbReference>
<protein>
    <submittedName>
        <fullName evidence="11">CCA tRNA nucleotidyltransferase</fullName>
    </submittedName>
</protein>
<evidence type="ECO:0000256" key="2">
    <source>
        <dbReference type="ARBA" id="ARBA00022679"/>
    </source>
</evidence>
<dbReference type="CDD" id="cd05398">
    <property type="entry name" value="NT_ClassII-CCAase"/>
    <property type="match status" value="1"/>
</dbReference>
<dbReference type="RefSeq" id="WP_379143475.1">
    <property type="nucleotide sequence ID" value="NZ_JBHUEN010000043.1"/>
</dbReference>
<evidence type="ECO:0000259" key="10">
    <source>
        <dbReference type="Pfam" id="PF12627"/>
    </source>
</evidence>
<dbReference type="Pfam" id="PF01743">
    <property type="entry name" value="PolyA_pol"/>
    <property type="match status" value="1"/>
</dbReference>
<evidence type="ECO:0000256" key="1">
    <source>
        <dbReference type="ARBA" id="ARBA00001946"/>
    </source>
</evidence>
<keyword evidence="4" id="KW-0548">Nucleotidyltransferase</keyword>
<dbReference type="Gene3D" id="3.30.460.10">
    <property type="entry name" value="Beta Polymerase, domain 2"/>
    <property type="match status" value="1"/>
</dbReference>
<feature type="domain" description="Poly A polymerase head" evidence="9">
    <location>
        <begin position="28"/>
        <end position="149"/>
    </location>
</feature>
<dbReference type="InterPro" id="IPR050264">
    <property type="entry name" value="Bact_CCA-adding_enz_type3_sf"/>
</dbReference>
<dbReference type="SUPFAM" id="SSF81301">
    <property type="entry name" value="Nucleotidyltransferase"/>
    <property type="match status" value="1"/>
</dbReference>
<evidence type="ECO:0000256" key="4">
    <source>
        <dbReference type="ARBA" id="ARBA00022695"/>
    </source>
</evidence>
<proteinExistence type="inferred from homology"/>
<dbReference type="Pfam" id="PF12627">
    <property type="entry name" value="PolyA_pol_RNAbd"/>
    <property type="match status" value="1"/>
</dbReference>